<evidence type="ECO:0000256" key="3">
    <source>
        <dbReference type="ARBA" id="ARBA00023004"/>
    </source>
</evidence>
<dbReference type="PROSITE" id="PS00198">
    <property type="entry name" value="4FE4S_FER_1"/>
    <property type="match status" value="2"/>
</dbReference>
<dbReference type="Proteomes" id="UP000384372">
    <property type="component" value="Unassembled WGS sequence"/>
</dbReference>
<protein>
    <submittedName>
        <fullName evidence="6">4Fe-4S dicluster domain-containing protein</fullName>
    </submittedName>
</protein>
<dbReference type="PANTHER" id="PTHR43687:SF1">
    <property type="entry name" value="FERREDOXIN III"/>
    <property type="match status" value="1"/>
</dbReference>
<dbReference type="InterPro" id="IPR017900">
    <property type="entry name" value="4Fe4S_Fe_S_CS"/>
</dbReference>
<dbReference type="Pfam" id="PF12838">
    <property type="entry name" value="Fer4_7"/>
    <property type="match status" value="1"/>
</dbReference>
<keyword evidence="2" id="KW-0479">Metal-binding</keyword>
<accession>A0A6A7WAI7</accession>
<evidence type="ECO:0000256" key="4">
    <source>
        <dbReference type="ARBA" id="ARBA00023014"/>
    </source>
</evidence>
<organism evidence="6 7">
    <name type="scientific">Segatella copri</name>
    <dbReference type="NCBI Taxonomy" id="165179"/>
    <lineage>
        <taxon>Bacteria</taxon>
        <taxon>Pseudomonadati</taxon>
        <taxon>Bacteroidota</taxon>
        <taxon>Bacteroidia</taxon>
        <taxon>Bacteroidales</taxon>
        <taxon>Prevotellaceae</taxon>
        <taxon>Segatella</taxon>
    </lineage>
</organism>
<keyword evidence="3" id="KW-0408">Iron</keyword>
<dbReference type="GO" id="GO:0046872">
    <property type="term" value="F:metal ion binding"/>
    <property type="evidence" value="ECO:0007669"/>
    <property type="project" value="UniProtKB-KW"/>
</dbReference>
<reference evidence="6 7" key="1">
    <citation type="submission" date="2019-09" db="EMBL/GenBank/DDBJ databases">
        <title>Distinct polysaccharide growth profiles of human intestinal Prevotella copri isolates.</title>
        <authorList>
            <person name="Fehlner-Peach H."/>
            <person name="Magnabosco C."/>
            <person name="Raghavan V."/>
            <person name="Scher J.U."/>
            <person name="Tett A."/>
            <person name="Cox L.M."/>
            <person name="Gottsegen C."/>
            <person name="Watters A."/>
            <person name="Wiltshire- Gordon J.D."/>
            <person name="Segata N."/>
            <person name="Bonneau R."/>
            <person name="Littman D.R."/>
        </authorList>
    </citation>
    <scope>NUCLEOTIDE SEQUENCE [LARGE SCALE GENOMIC DNA]</scope>
    <source>
        <strain evidence="7">iAQ1173</strain>
    </source>
</reference>
<comment type="caution">
    <text evidence="6">The sequence shown here is derived from an EMBL/GenBank/DDBJ whole genome shotgun (WGS) entry which is preliminary data.</text>
</comment>
<gene>
    <name evidence="6" type="ORF">F7D20_05895</name>
</gene>
<dbReference type="SUPFAM" id="SSF54862">
    <property type="entry name" value="4Fe-4S ferredoxins"/>
    <property type="match status" value="1"/>
</dbReference>
<keyword evidence="4" id="KW-0411">Iron-sulfur</keyword>
<feature type="domain" description="4Fe-4S ferredoxin-type" evidence="5">
    <location>
        <begin position="8"/>
        <end position="37"/>
    </location>
</feature>
<dbReference type="GO" id="GO:0051539">
    <property type="term" value="F:4 iron, 4 sulfur cluster binding"/>
    <property type="evidence" value="ECO:0007669"/>
    <property type="project" value="UniProtKB-KW"/>
</dbReference>
<keyword evidence="7" id="KW-1185">Reference proteome</keyword>
<evidence type="ECO:0000259" key="5">
    <source>
        <dbReference type="PROSITE" id="PS51379"/>
    </source>
</evidence>
<dbReference type="PANTHER" id="PTHR43687">
    <property type="entry name" value="ADENYLYLSULFATE REDUCTASE, BETA SUBUNIT"/>
    <property type="match status" value="1"/>
</dbReference>
<dbReference type="PROSITE" id="PS51379">
    <property type="entry name" value="4FE4S_FER_2"/>
    <property type="match status" value="2"/>
</dbReference>
<evidence type="ECO:0000256" key="1">
    <source>
        <dbReference type="ARBA" id="ARBA00022485"/>
    </source>
</evidence>
<dbReference type="InterPro" id="IPR017896">
    <property type="entry name" value="4Fe4S_Fe-S-bd"/>
</dbReference>
<dbReference type="InterPro" id="IPR050572">
    <property type="entry name" value="Fe-S_Ferredoxin"/>
</dbReference>
<keyword evidence="1" id="KW-0004">4Fe-4S</keyword>
<dbReference type="EMBL" id="VZAD01000051">
    <property type="protein sequence ID" value="MQP11509.1"/>
    <property type="molecule type" value="Genomic_DNA"/>
</dbReference>
<dbReference type="AlphaFoldDB" id="A0A6A7WAI7"/>
<evidence type="ECO:0000256" key="2">
    <source>
        <dbReference type="ARBA" id="ARBA00022723"/>
    </source>
</evidence>
<evidence type="ECO:0000313" key="6">
    <source>
        <dbReference type="EMBL" id="MQP11509.1"/>
    </source>
</evidence>
<dbReference type="RefSeq" id="WP_022251673.1">
    <property type="nucleotide sequence ID" value="NZ_VZAD01000051.1"/>
</dbReference>
<feature type="domain" description="4Fe-4S ferredoxin-type" evidence="5">
    <location>
        <begin position="46"/>
        <end position="75"/>
    </location>
</feature>
<name>A0A6A7WAI7_9BACT</name>
<dbReference type="OrthoDB" id="9804603at2"/>
<proteinExistence type="predicted"/>
<evidence type="ECO:0000313" key="7">
    <source>
        <dbReference type="Proteomes" id="UP000384372"/>
    </source>
</evidence>
<dbReference type="Gene3D" id="3.30.70.3270">
    <property type="match status" value="1"/>
</dbReference>
<sequence length="79" mass="8539">MTKNKILGAIVVDTERCKGCALCVEACPHDVIALAEKKVNVHGYRYVEPAHAEACVGCTSCAIVCPDGCITVYRKKEEI</sequence>
<dbReference type="Gene3D" id="3.30.70.20">
    <property type="match status" value="1"/>
</dbReference>